<protein>
    <submittedName>
        <fullName evidence="1">Uncharacterized protein</fullName>
    </submittedName>
</protein>
<sequence>MGHLTTDTAFADKGQGDGQVLGFRKNTGGNAIQYIKVRPWVRVQKGQTFWARARSPFNIQYSTFNILLVRVRLYMLLFF</sequence>
<reference evidence="2" key="1">
    <citation type="submission" date="2017-09" db="EMBL/GenBank/DDBJ databases">
        <title>Depth-based differentiation of microbial function through sediment-hosted aquifers and enrichment of novel symbionts in the deep terrestrial subsurface.</title>
        <authorList>
            <person name="Probst A.J."/>
            <person name="Ladd B."/>
            <person name="Jarett J.K."/>
            <person name="Geller-Mcgrath D.E."/>
            <person name="Sieber C.M.K."/>
            <person name="Emerson J.B."/>
            <person name="Anantharaman K."/>
            <person name="Thomas B.C."/>
            <person name="Malmstrom R."/>
            <person name="Stieglmeier M."/>
            <person name="Klingl A."/>
            <person name="Woyke T."/>
            <person name="Ryan C.M."/>
            <person name="Banfield J.F."/>
        </authorList>
    </citation>
    <scope>NUCLEOTIDE SEQUENCE [LARGE SCALE GENOMIC DNA]</scope>
</reference>
<organism evidence="1 2">
    <name type="scientific">Candidatus Yonathbacteria bacterium CG_4_10_14_0_8_um_filter_43_17</name>
    <dbReference type="NCBI Taxonomy" id="1975099"/>
    <lineage>
        <taxon>Bacteria</taxon>
        <taxon>Candidatus Yonathiibacteriota</taxon>
    </lineage>
</organism>
<evidence type="ECO:0000313" key="2">
    <source>
        <dbReference type="Proteomes" id="UP000230732"/>
    </source>
</evidence>
<evidence type="ECO:0000313" key="1">
    <source>
        <dbReference type="EMBL" id="PIY58541.1"/>
    </source>
</evidence>
<comment type="caution">
    <text evidence="1">The sequence shown here is derived from an EMBL/GenBank/DDBJ whole genome shotgun (WGS) entry which is preliminary data.</text>
</comment>
<dbReference type="EMBL" id="PFKX01000036">
    <property type="protein sequence ID" value="PIY58541.1"/>
    <property type="molecule type" value="Genomic_DNA"/>
</dbReference>
<proteinExistence type="predicted"/>
<gene>
    <name evidence="1" type="ORF">COY98_01500</name>
</gene>
<name>A0A2M7Q529_9BACT</name>
<accession>A0A2M7Q529</accession>
<dbReference type="Proteomes" id="UP000230732">
    <property type="component" value="Unassembled WGS sequence"/>
</dbReference>
<dbReference type="AlphaFoldDB" id="A0A2M7Q529"/>